<dbReference type="InterPro" id="IPR027417">
    <property type="entry name" value="P-loop_NTPase"/>
</dbReference>
<dbReference type="PROSITE" id="PS00211">
    <property type="entry name" value="ABC_TRANSPORTER_1"/>
    <property type="match status" value="1"/>
</dbReference>
<dbReference type="NCBIfam" id="TIGR01727">
    <property type="entry name" value="oligo_HPY"/>
    <property type="match status" value="1"/>
</dbReference>
<dbReference type="CDD" id="cd03257">
    <property type="entry name" value="ABC_NikE_OppD_transporters"/>
    <property type="match status" value="1"/>
</dbReference>
<evidence type="ECO:0000259" key="8">
    <source>
        <dbReference type="PROSITE" id="PS50893"/>
    </source>
</evidence>
<comment type="subcellular location">
    <subcellularLocation>
        <location evidence="1">Cell membrane</location>
        <topology evidence="1">Peripheral membrane protein</topology>
    </subcellularLocation>
</comment>
<keyword evidence="3" id="KW-0813">Transport</keyword>
<reference evidence="9 10" key="1">
    <citation type="submission" date="2019-06" db="EMBL/GenBank/DDBJ databases">
        <title>Sequencing the genomes of 1000 actinobacteria strains.</title>
        <authorList>
            <person name="Klenk H.-P."/>
        </authorList>
    </citation>
    <scope>NUCLEOTIDE SEQUENCE [LARGE SCALE GENOMIC DNA]</scope>
    <source>
        <strain evidence="9 10">DSM 45301</strain>
    </source>
</reference>
<evidence type="ECO:0000313" key="9">
    <source>
        <dbReference type="EMBL" id="TQM02125.1"/>
    </source>
</evidence>
<keyword evidence="10" id="KW-1185">Reference proteome</keyword>
<evidence type="ECO:0000256" key="6">
    <source>
        <dbReference type="ARBA" id="ARBA00022840"/>
    </source>
</evidence>
<dbReference type="EMBL" id="VFPA01000007">
    <property type="protein sequence ID" value="TQM02125.1"/>
    <property type="molecule type" value="Genomic_DNA"/>
</dbReference>
<comment type="caution">
    <text evidence="9">The sequence shown here is derived from an EMBL/GenBank/DDBJ whole genome shotgun (WGS) entry which is preliminary data.</text>
</comment>
<dbReference type="InterPro" id="IPR003439">
    <property type="entry name" value="ABC_transporter-like_ATP-bd"/>
</dbReference>
<dbReference type="GO" id="GO:0016887">
    <property type="term" value="F:ATP hydrolysis activity"/>
    <property type="evidence" value="ECO:0007669"/>
    <property type="project" value="InterPro"/>
</dbReference>
<dbReference type="Proteomes" id="UP000315677">
    <property type="component" value="Unassembled WGS sequence"/>
</dbReference>
<evidence type="ECO:0000256" key="5">
    <source>
        <dbReference type="ARBA" id="ARBA00022741"/>
    </source>
</evidence>
<dbReference type="InterPro" id="IPR017871">
    <property type="entry name" value="ABC_transporter-like_CS"/>
</dbReference>
<name>A0A543CYH0_9PSEU</name>
<evidence type="ECO:0000256" key="1">
    <source>
        <dbReference type="ARBA" id="ARBA00004202"/>
    </source>
</evidence>
<keyword evidence="7" id="KW-0472">Membrane</keyword>
<evidence type="ECO:0000256" key="7">
    <source>
        <dbReference type="ARBA" id="ARBA00023136"/>
    </source>
</evidence>
<dbReference type="SUPFAM" id="SSF52540">
    <property type="entry name" value="P-loop containing nucleoside triphosphate hydrolases"/>
    <property type="match status" value="1"/>
</dbReference>
<dbReference type="Pfam" id="PF08352">
    <property type="entry name" value="oligo_HPY"/>
    <property type="match status" value="1"/>
</dbReference>
<dbReference type="InterPro" id="IPR013563">
    <property type="entry name" value="Oligopep_ABC_C"/>
</dbReference>
<dbReference type="RefSeq" id="WP_246107099.1">
    <property type="nucleotide sequence ID" value="NZ_VFPA01000007.1"/>
</dbReference>
<dbReference type="GO" id="GO:0005524">
    <property type="term" value="F:ATP binding"/>
    <property type="evidence" value="ECO:0007669"/>
    <property type="project" value="UniProtKB-KW"/>
</dbReference>
<evidence type="ECO:0000256" key="2">
    <source>
        <dbReference type="ARBA" id="ARBA00005417"/>
    </source>
</evidence>
<evidence type="ECO:0000256" key="4">
    <source>
        <dbReference type="ARBA" id="ARBA00022475"/>
    </source>
</evidence>
<dbReference type="Pfam" id="PF00005">
    <property type="entry name" value="ABC_tran"/>
    <property type="match status" value="1"/>
</dbReference>
<keyword evidence="5" id="KW-0547">Nucleotide-binding</keyword>
<dbReference type="PROSITE" id="PS50893">
    <property type="entry name" value="ABC_TRANSPORTER_2"/>
    <property type="match status" value="1"/>
</dbReference>
<proteinExistence type="inferred from homology"/>
<keyword evidence="4" id="KW-1003">Cell membrane</keyword>
<dbReference type="AlphaFoldDB" id="A0A543CYH0"/>
<dbReference type="PANTHER" id="PTHR43297">
    <property type="entry name" value="OLIGOPEPTIDE TRANSPORT ATP-BINDING PROTEIN APPD"/>
    <property type="match status" value="1"/>
</dbReference>
<protein>
    <submittedName>
        <fullName evidence="9">Peptide/nickel transport system ATP-binding protein/oligopeptide transport system ATP-binding protein</fullName>
    </submittedName>
</protein>
<dbReference type="GO" id="GO:0015833">
    <property type="term" value="P:peptide transport"/>
    <property type="evidence" value="ECO:0007669"/>
    <property type="project" value="InterPro"/>
</dbReference>
<dbReference type="PANTHER" id="PTHR43297:SF2">
    <property type="entry name" value="DIPEPTIDE TRANSPORT ATP-BINDING PROTEIN DPPD"/>
    <property type="match status" value="1"/>
</dbReference>
<keyword evidence="6 9" id="KW-0067">ATP-binding</keyword>
<accession>A0A543CYH0</accession>
<dbReference type="GO" id="GO:0005886">
    <property type="term" value="C:plasma membrane"/>
    <property type="evidence" value="ECO:0007669"/>
    <property type="project" value="UniProtKB-SubCell"/>
</dbReference>
<dbReference type="InterPro" id="IPR050388">
    <property type="entry name" value="ABC_Ni/Peptide_Import"/>
</dbReference>
<sequence length="350" mass="37510">MSLHRSANHAAVAQPVTERPAAPLLHVDGLCVDFATDHGWANVVRDVSFTVAEREIVGLVGESGSGKTVTGLSVLGLVPSPPGRRSGGRILFQGRDLTALPERAMRDIRGNEISMIFQEPMTSLNPAFTVGDQIAETVRRHRGGGRRGATARAVEMLDLVGIPNAARRVHAYPHEFSGGMRQRAMIAVALACDPEVLIADEPTTALDVTIQAQILELLLSLRDRIGMAVLLVTHDLGVVAEVCDRVVVMYAGQVVECAAAGPLFEAPRMPYTEGLLAAMPQLGSREGRLASIPGRTPEPWNMPVGCRFHPRCPYTEPKCTEGEVPLLAVTPGRDSRCVRTGELELRGAGS</sequence>
<comment type="similarity">
    <text evidence="2">Belongs to the ABC transporter superfamily.</text>
</comment>
<organism evidence="9 10">
    <name type="scientific">Pseudonocardia kunmingensis</name>
    <dbReference type="NCBI Taxonomy" id="630975"/>
    <lineage>
        <taxon>Bacteria</taxon>
        <taxon>Bacillati</taxon>
        <taxon>Actinomycetota</taxon>
        <taxon>Actinomycetes</taxon>
        <taxon>Pseudonocardiales</taxon>
        <taxon>Pseudonocardiaceae</taxon>
        <taxon>Pseudonocardia</taxon>
    </lineage>
</organism>
<evidence type="ECO:0000256" key="3">
    <source>
        <dbReference type="ARBA" id="ARBA00022448"/>
    </source>
</evidence>
<gene>
    <name evidence="9" type="ORF">FB558_7987</name>
</gene>
<dbReference type="InterPro" id="IPR003593">
    <property type="entry name" value="AAA+_ATPase"/>
</dbReference>
<evidence type="ECO:0000313" key="10">
    <source>
        <dbReference type="Proteomes" id="UP000315677"/>
    </source>
</evidence>
<dbReference type="FunFam" id="3.40.50.300:FF:000016">
    <property type="entry name" value="Oligopeptide ABC transporter ATP-binding component"/>
    <property type="match status" value="1"/>
</dbReference>
<dbReference type="Gene3D" id="3.40.50.300">
    <property type="entry name" value="P-loop containing nucleotide triphosphate hydrolases"/>
    <property type="match status" value="1"/>
</dbReference>
<dbReference type="SMART" id="SM00382">
    <property type="entry name" value="AAA"/>
    <property type="match status" value="1"/>
</dbReference>
<feature type="domain" description="ABC transporter" evidence="8">
    <location>
        <begin position="25"/>
        <end position="276"/>
    </location>
</feature>